<sequence>MSASSASSPVSCPPVVVLPGLHTAIPTVAGDDRTLLLDAEGAVREVVDDTLRECGYRLDRPEGEVVATLHRDLLVVAENDGLRCRDITSGAERWVSPLRAEEVCLSQDATLVWVVERLDPEHLALHCLDASDGDTIARGALKDPFFPSVTRLHAVAVTTTPGAQQMMLDLGGGQDGIGSWLLTLTQGVGRKKIRATELFPRQDRALVAWSPSGRRALVWDNDDYRHLSCDWAGVKPVVTVEGDPQVFAEVEGVGFWETFLTEDLALVQSGDARIWGFDPAALTLGRELEVEGFPPVPGREIFDVDSDETYAPFPFRDRSGRHLVLTTWARHDGNRQTVVVRIEDIVAALAVRLP</sequence>
<dbReference type="OrthoDB" id="4483409at2"/>
<dbReference type="InterPro" id="IPR011047">
    <property type="entry name" value="Quinoprotein_ADH-like_sf"/>
</dbReference>
<protein>
    <recommendedName>
        <fullName evidence="3">WD40 repeat domain-containing protein</fullName>
    </recommendedName>
</protein>
<dbReference type="AlphaFoldDB" id="A0A3P1WLY7"/>
<name>A0A3P1WLY7_9ACTN</name>
<organism evidence="1 2">
    <name type="scientific">Arachnia propionica</name>
    <dbReference type="NCBI Taxonomy" id="1750"/>
    <lineage>
        <taxon>Bacteria</taxon>
        <taxon>Bacillati</taxon>
        <taxon>Actinomycetota</taxon>
        <taxon>Actinomycetes</taxon>
        <taxon>Propionibacteriales</taxon>
        <taxon>Propionibacteriaceae</taxon>
        <taxon>Arachnia</taxon>
    </lineage>
</organism>
<proteinExistence type="predicted"/>
<accession>A0A3P1WLY7</accession>
<dbReference type="RefSeq" id="WP_125229203.1">
    <property type="nucleotide sequence ID" value="NZ_RQYT01000059.1"/>
</dbReference>
<gene>
    <name evidence="1" type="ORF">EII35_14640</name>
</gene>
<dbReference type="SUPFAM" id="SSF50998">
    <property type="entry name" value="Quinoprotein alcohol dehydrogenase-like"/>
    <property type="match status" value="1"/>
</dbReference>
<reference evidence="1 2" key="1">
    <citation type="submission" date="2018-11" db="EMBL/GenBank/DDBJ databases">
        <title>Genomes From Bacteria Associated with the Canine Oral Cavity: a Test Case for Automated Genome-Based Taxonomic Assignment.</title>
        <authorList>
            <person name="Coil D.A."/>
            <person name="Jospin G."/>
            <person name="Darling A.E."/>
            <person name="Wallis C."/>
            <person name="Davis I.J."/>
            <person name="Harris S."/>
            <person name="Eisen J.A."/>
            <person name="Holcombe L.J."/>
            <person name="O'Flynn C."/>
        </authorList>
    </citation>
    <scope>NUCLEOTIDE SEQUENCE [LARGE SCALE GENOMIC DNA]</scope>
    <source>
        <strain evidence="1 2">OH2822_COT-296</strain>
    </source>
</reference>
<evidence type="ECO:0008006" key="3">
    <source>
        <dbReference type="Google" id="ProtNLM"/>
    </source>
</evidence>
<dbReference type="Proteomes" id="UP000280935">
    <property type="component" value="Unassembled WGS sequence"/>
</dbReference>
<evidence type="ECO:0000313" key="2">
    <source>
        <dbReference type="Proteomes" id="UP000280935"/>
    </source>
</evidence>
<evidence type="ECO:0000313" key="1">
    <source>
        <dbReference type="EMBL" id="RRD47659.1"/>
    </source>
</evidence>
<dbReference type="EMBL" id="RQYT01000059">
    <property type="protein sequence ID" value="RRD47659.1"/>
    <property type="molecule type" value="Genomic_DNA"/>
</dbReference>
<comment type="caution">
    <text evidence="1">The sequence shown here is derived from an EMBL/GenBank/DDBJ whole genome shotgun (WGS) entry which is preliminary data.</text>
</comment>